<name>A0AAQ1GN53_9BURK</name>
<protein>
    <recommendedName>
        <fullName evidence="4">DUF3649 domain-containing protein</fullName>
    </recommendedName>
</protein>
<proteinExistence type="predicted"/>
<accession>A0AAQ1GN53</accession>
<reference evidence="2 3" key="1">
    <citation type="submission" date="2016-10" db="EMBL/GenBank/DDBJ databases">
        <authorList>
            <person name="Varghese N."/>
            <person name="Submissions S."/>
        </authorList>
    </citation>
    <scope>NUCLEOTIDE SEQUENCE [LARGE SCALE GENOMIC DNA]</scope>
    <source>
        <strain evidence="2 3">LMG 22274</strain>
    </source>
</reference>
<feature type="transmembrane region" description="Helical" evidence="1">
    <location>
        <begin position="47"/>
        <end position="67"/>
    </location>
</feature>
<feature type="transmembrane region" description="Helical" evidence="1">
    <location>
        <begin position="18"/>
        <end position="41"/>
    </location>
</feature>
<evidence type="ECO:0000313" key="2">
    <source>
        <dbReference type="EMBL" id="SEK13866.1"/>
    </source>
</evidence>
<evidence type="ECO:0000313" key="3">
    <source>
        <dbReference type="Proteomes" id="UP000183529"/>
    </source>
</evidence>
<comment type="caution">
    <text evidence="2">The sequence shown here is derived from an EMBL/GenBank/DDBJ whole genome shotgun (WGS) entry which is preliminary data.</text>
</comment>
<dbReference type="Pfam" id="PF12365">
    <property type="entry name" value="DUF3649"/>
    <property type="match status" value="1"/>
</dbReference>
<evidence type="ECO:0000256" key="1">
    <source>
        <dbReference type="SAM" id="Phobius"/>
    </source>
</evidence>
<feature type="transmembrane region" description="Helical" evidence="1">
    <location>
        <begin position="74"/>
        <end position="93"/>
    </location>
</feature>
<sequence>MSAALAQVRRVAPLVSRILAAIVGGYALAALTSVAALALPIAAPQGVITGMLASFVVYTCVVIGVFLARSARRAWGGLLIAAVPLLLASWSVWTSAGGAK</sequence>
<keyword evidence="1" id="KW-0812">Transmembrane</keyword>
<dbReference type="InterPro" id="IPR022109">
    <property type="entry name" value="DUF3649"/>
</dbReference>
<keyword evidence="1" id="KW-0472">Membrane</keyword>
<dbReference type="EMBL" id="FNZM01000025">
    <property type="protein sequence ID" value="SEK13866.1"/>
    <property type="molecule type" value="Genomic_DNA"/>
</dbReference>
<dbReference type="AlphaFoldDB" id="A0AAQ1GN53"/>
<keyword evidence="1" id="KW-1133">Transmembrane helix</keyword>
<evidence type="ECO:0008006" key="4">
    <source>
        <dbReference type="Google" id="ProtNLM"/>
    </source>
</evidence>
<dbReference type="RefSeq" id="WP_074987215.1">
    <property type="nucleotide sequence ID" value="NZ_CADFGN010000006.1"/>
</dbReference>
<organism evidence="2 3">
    <name type="scientific">Paraburkholderia tropica</name>
    <dbReference type="NCBI Taxonomy" id="92647"/>
    <lineage>
        <taxon>Bacteria</taxon>
        <taxon>Pseudomonadati</taxon>
        <taxon>Pseudomonadota</taxon>
        <taxon>Betaproteobacteria</taxon>
        <taxon>Burkholderiales</taxon>
        <taxon>Burkholderiaceae</taxon>
        <taxon>Paraburkholderia</taxon>
    </lineage>
</organism>
<gene>
    <name evidence="2" type="ORF">SAMN05216550_12566</name>
</gene>
<dbReference type="Proteomes" id="UP000183529">
    <property type="component" value="Unassembled WGS sequence"/>
</dbReference>